<reference evidence="3" key="2">
    <citation type="journal article" date="2018" name="Plant J.">
        <title>The Sorghum bicolor reference genome: improved assembly, gene annotations, a transcriptome atlas, and signatures of genome organization.</title>
        <authorList>
            <person name="McCormick R.F."/>
            <person name="Truong S.K."/>
            <person name="Sreedasyam A."/>
            <person name="Jenkins J."/>
            <person name="Shu S."/>
            <person name="Sims D."/>
            <person name="Kennedy M."/>
            <person name="Amirebrahimi M."/>
            <person name="Weers B.D."/>
            <person name="McKinley B."/>
            <person name="Mattison A."/>
            <person name="Morishige D.T."/>
            <person name="Grimwood J."/>
            <person name="Schmutz J."/>
            <person name="Mullet J.E."/>
        </authorList>
    </citation>
    <scope>NUCLEOTIDE SEQUENCE [LARGE SCALE GENOMIC DNA]</scope>
    <source>
        <strain evidence="3">cv. BTx623</strain>
    </source>
</reference>
<gene>
    <name evidence="2" type="ORF">SORBI_3002G318700</name>
</gene>
<keyword evidence="1" id="KW-1133">Transmembrane helix</keyword>
<dbReference type="Gramene" id="KXG36336">
    <property type="protein sequence ID" value="KXG36336"/>
    <property type="gene ID" value="SORBI_3002G318700"/>
</dbReference>
<protein>
    <submittedName>
        <fullName evidence="2">Uncharacterized protein</fullName>
    </submittedName>
</protein>
<accession>A0A1B6QEJ5</accession>
<dbReference type="InParanoid" id="A0A1B6QEJ5"/>
<evidence type="ECO:0000313" key="3">
    <source>
        <dbReference type="Proteomes" id="UP000000768"/>
    </source>
</evidence>
<name>A0A1B6QEJ5_SORBI</name>
<organism evidence="2 3">
    <name type="scientific">Sorghum bicolor</name>
    <name type="common">Sorghum</name>
    <name type="synonym">Sorghum vulgare</name>
    <dbReference type="NCBI Taxonomy" id="4558"/>
    <lineage>
        <taxon>Eukaryota</taxon>
        <taxon>Viridiplantae</taxon>
        <taxon>Streptophyta</taxon>
        <taxon>Embryophyta</taxon>
        <taxon>Tracheophyta</taxon>
        <taxon>Spermatophyta</taxon>
        <taxon>Magnoliopsida</taxon>
        <taxon>Liliopsida</taxon>
        <taxon>Poales</taxon>
        <taxon>Poaceae</taxon>
        <taxon>PACMAD clade</taxon>
        <taxon>Panicoideae</taxon>
        <taxon>Andropogonodae</taxon>
        <taxon>Andropogoneae</taxon>
        <taxon>Sorghinae</taxon>
        <taxon>Sorghum</taxon>
    </lineage>
</organism>
<evidence type="ECO:0000256" key="1">
    <source>
        <dbReference type="SAM" id="Phobius"/>
    </source>
</evidence>
<sequence>MYHFVELLQILLRCRKYSFFVQLSAACACTYFLMHFIWFIPCCRFHLLVFIISFLSMHFVVMHICLLFMYSAYLSLDLIVGSKQ</sequence>
<feature type="transmembrane region" description="Helical" evidence="1">
    <location>
        <begin position="47"/>
        <end position="73"/>
    </location>
</feature>
<keyword evidence="3" id="KW-1185">Reference proteome</keyword>
<reference evidence="2 3" key="1">
    <citation type="journal article" date="2009" name="Nature">
        <title>The Sorghum bicolor genome and the diversification of grasses.</title>
        <authorList>
            <person name="Paterson A.H."/>
            <person name="Bowers J.E."/>
            <person name="Bruggmann R."/>
            <person name="Dubchak I."/>
            <person name="Grimwood J."/>
            <person name="Gundlach H."/>
            <person name="Haberer G."/>
            <person name="Hellsten U."/>
            <person name="Mitros T."/>
            <person name="Poliakov A."/>
            <person name="Schmutz J."/>
            <person name="Spannagl M."/>
            <person name="Tang H."/>
            <person name="Wang X."/>
            <person name="Wicker T."/>
            <person name="Bharti A.K."/>
            <person name="Chapman J."/>
            <person name="Feltus F.A."/>
            <person name="Gowik U."/>
            <person name="Grigoriev I.V."/>
            <person name="Lyons E."/>
            <person name="Maher C.A."/>
            <person name="Martis M."/>
            <person name="Narechania A."/>
            <person name="Otillar R.P."/>
            <person name="Penning B.W."/>
            <person name="Salamov A.A."/>
            <person name="Wang Y."/>
            <person name="Zhang L."/>
            <person name="Carpita N.C."/>
            <person name="Freeling M."/>
            <person name="Gingle A.R."/>
            <person name="Hash C.T."/>
            <person name="Keller B."/>
            <person name="Klein P."/>
            <person name="Kresovich S."/>
            <person name="McCann M.C."/>
            <person name="Ming R."/>
            <person name="Peterson D.G."/>
            <person name="Mehboob-ur-Rahman"/>
            <person name="Ware D."/>
            <person name="Westhoff P."/>
            <person name="Mayer K.F."/>
            <person name="Messing J."/>
            <person name="Rokhsar D.S."/>
        </authorList>
    </citation>
    <scope>NUCLEOTIDE SEQUENCE [LARGE SCALE GENOMIC DNA]</scope>
    <source>
        <strain evidence="3">cv. BTx623</strain>
    </source>
</reference>
<dbReference type="EMBL" id="CM000761">
    <property type="protein sequence ID" value="KXG36336.1"/>
    <property type="molecule type" value="Genomic_DNA"/>
</dbReference>
<evidence type="ECO:0000313" key="2">
    <source>
        <dbReference type="EMBL" id="KXG36336.1"/>
    </source>
</evidence>
<dbReference type="Proteomes" id="UP000000768">
    <property type="component" value="Chromosome 2"/>
</dbReference>
<proteinExistence type="predicted"/>
<dbReference type="AlphaFoldDB" id="A0A1B6QEJ5"/>
<keyword evidence="1" id="KW-0812">Transmembrane</keyword>
<feature type="transmembrane region" description="Helical" evidence="1">
    <location>
        <begin position="20"/>
        <end position="40"/>
    </location>
</feature>
<keyword evidence="1" id="KW-0472">Membrane</keyword>